<gene>
    <name evidence="16" type="ORF">EOD73_08230</name>
</gene>
<feature type="domain" description="Methyl-accepting transducer" evidence="14">
    <location>
        <begin position="268"/>
        <end position="497"/>
    </location>
</feature>
<evidence type="ECO:0000259" key="14">
    <source>
        <dbReference type="PROSITE" id="PS50111"/>
    </source>
</evidence>
<dbReference type="PROSITE" id="PS50111">
    <property type="entry name" value="CHEMOTAXIS_TRANSDUC_2"/>
    <property type="match status" value="1"/>
</dbReference>
<sequence>MNNFTVAARLWFMVTLFAAVILVGSLIGIGGTRMGAQAAEQIYKDQTVPAGLMSEVESKLLNNRLHIAAALQTPKDEVIQDSLKSIDAGRKEIDVLLKQFDAIPRSPDMEGYYGEFKKALGAYRKDALEPSIQMLKDFDLVELKSIVVKVARPKFAEVKKQLDAMRVLNETEARTAFEEAESRYKKMVTGVVIAVGIAFVGVFLYGRMLVSSIVKPLNQAVDLAERVAAGDLTSDVETHGRDELARLMGALQGMNQSLAEMVQRVRSAADSIATGSAEIATGNADLSQRTEEQASNLQQTAASMEQLAATVRQNADSARQADQVANGASGSAMQGGEVVTRVVDTMQAISSNSKRIADIIGVIDGIAFQTNILALNAAVEAARAGESGRGFAVVAGEVRNLAGRSAEAAREIKTLISQSVETVESGGRQANEAGNSMGDIVQRVQQVTTLISEISTASNEQTQGIEMVRESVSQLDQVTQANAALVEESAAAAESLRVQAAQLVEVVATFRLPRGME</sequence>
<dbReference type="FunFam" id="1.10.287.950:FF:000001">
    <property type="entry name" value="Methyl-accepting chemotaxis sensory transducer"/>
    <property type="match status" value="1"/>
</dbReference>
<keyword evidence="6 13" id="KW-0812">Transmembrane</keyword>
<keyword evidence="9 11" id="KW-0807">Transducer</keyword>
<dbReference type="AlphaFoldDB" id="A0A437LKZ8"/>
<accession>A0A437LKZ8</accession>
<keyword evidence="5" id="KW-0997">Cell inner membrane</keyword>
<evidence type="ECO:0000256" key="8">
    <source>
        <dbReference type="ARBA" id="ARBA00023136"/>
    </source>
</evidence>
<evidence type="ECO:0000256" key="4">
    <source>
        <dbReference type="ARBA" id="ARBA00022500"/>
    </source>
</evidence>
<dbReference type="SMART" id="SM00283">
    <property type="entry name" value="MA"/>
    <property type="match status" value="1"/>
</dbReference>
<dbReference type="GO" id="GO:0005886">
    <property type="term" value="C:plasma membrane"/>
    <property type="evidence" value="ECO:0007669"/>
    <property type="project" value="UniProtKB-SubCell"/>
</dbReference>
<evidence type="ECO:0000256" key="3">
    <source>
        <dbReference type="ARBA" id="ARBA00022481"/>
    </source>
</evidence>
<dbReference type="SMART" id="SM00304">
    <property type="entry name" value="HAMP"/>
    <property type="match status" value="1"/>
</dbReference>
<evidence type="ECO:0000256" key="10">
    <source>
        <dbReference type="ARBA" id="ARBA00029447"/>
    </source>
</evidence>
<evidence type="ECO:0000256" key="1">
    <source>
        <dbReference type="ARBA" id="ARBA00004429"/>
    </source>
</evidence>
<keyword evidence="8 13" id="KW-0472">Membrane</keyword>
<dbReference type="Proteomes" id="UP000288587">
    <property type="component" value="Unassembled WGS sequence"/>
</dbReference>
<feature type="coiled-coil region" evidence="12">
    <location>
        <begin position="287"/>
        <end position="314"/>
    </location>
</feature>
<dbReference type="Pfam" id="PF00015">
    <property type="entry name" value="MCPsignal"/>
    <property type="match status" value="1"/>
</dbReference>
<evidence type="ECO:0000256" key="7">
    <source>
        <dbReference type="ARBA" id="ARBA00022989"/>
    </source>
</evidence>
<comment type="caution">
    <text evidence="16">The sequence shown here is derived from an EMBL/GenBank/DDBJ whole genome shotgun (WGS) entry which is preliminary data.</text>
</comment>
<feature type="transmembrane region" description="Helical" evidence="13">
    <location>
        <begin position="6"/>
        <end position="29"/>
    </location>
</feature>
<evidence type="ECO:0000256" key="9">
    <source>
        <dbReference type="ARBA" id="ARBA00023224"/>
    </source>
</evidence>
<keyword evidence="4" id="KW-0145">Chemotaxis</keyword>
<dbReference type="Gene3D" id="1.10.287.950">
    <property type="entry name" value="Methyl-accepting chemotaxis protein"/>
    <property type="match status" value="1"/>
</dbReference>
<feature type="domain" description="HAMP" evidence="15">
    <location>
        <begin position="211"/>
        <end position="263"/>
    </location>
</feature>
<keyword evidence="17" id="KW-1185">Reference proteome</keyword>
<evidence type="ECO:0000256" key="2">
    <source>
        <dbReference type="ARBA" id="ARBA00022475"/>
    </source>
</evidence>
<dbReference type="InterPro" id="IPR004090">
    <property type="entry name" value="Chemotax_Me-accpt_rcpt"/>
</dbReference>
<dbReference type="PANTHER" id="PTHR43531:SF14">
    <property type="entry name" value="METHYL-ACCEPTING CHEMOTAXIS PROTEIN I-RELATED"/>
    <property type="match status" value="1"/>
</dbReference>
<dbReference type="EMBL" id="SACM01000002">
    <property type="protein sequence ID" value="RVT86024.1"/>
    <property type="molecule type" value="Genomic_DNA"/>
</dbReference>
<evidence type="ECO:0000256" key="6">
    <source>
        <dbReference type="ARBA" id="ARBA00022692"/>
    </source>
</evidence>
<dbReference type="OrthoDB" id="8576332at2"/>
<dbReference type="PRINTS" id="PR00260">
    <property type="entry name" value="CHEMTRNSDUCR"/>
</dbReference>
<proteinExistence type="inferred from homology"/>
<keyword evidence="3" id="KW-0488">Methylation</keyword>
<keyword evidence="7 13" id="KW-1133">Transmembrane helix</keyword>
<dbReference type="Pfam" id="PF00672">
    <property type="entry name" value="HAMP"/>
    <property type="match status" value="1"/>
</dbReference>
<evidence type="ECO:0000256" key="5">
    <source>
        <dbReference type="ARBA" id="ARBA00022519"/>
    </source>
</evidence>
<name>A0A437LKZ8_9BURK</name>
<evidence type="ECO:0000256" key="13">
    <source>
        <dbReference type="SAM" id="Phobius"/>
    </source>
</evidence>
<dbReference type="InterPro" id="IPR003122">
    <property type="entry name" value="Tar_rcpt_lig-bd"/>
</dbReference>
<reference evidence="16 17" key="1">
    <citation type="submission" date="2019-01" db="EMBL/GenBank/DDBJ databases">
        <authorList>
            <person name="Chen W.-M."/>
        </authorList>
    </citation>
    <scope>NUCLEOTIDE SEQUENCE [LARGE SCALE GENOMIC DNA]</scope>
    <source>
        <strain evidence="16 17">CCP-18</strain>
    </source>
</reference>
<keyword evidence="12" id="KW-0175">Coiled coil</keyword>
<dbReference type="RefSeq" id="WP_127682522.1">
    <property type="nucleotide sequence ID" value="NZ_SACM01000002.1"/>
</dbReference>
<dbReference type="GO" id="GO:0006935">
    <property type="term" value="P:chemotaxis"/>
    <property type="evidence" value="ECO:0007669"/>
    <property type="project" value="UniProtKB-KW"/>
</dbReference>
<feature type="transmembrane region" description="Helical" evidence="13">
    <location>
        <begin position="187"/>
        <end position="206"/>
    </location>
</feature>
<dbReference type="SUPFAM" id="SSF58104">
    <property type="entry name" value="Methyl-accepting chemotaxis protein (MCP) signaling domain"/>
    <property type="match status" value="1"/>
</dbReference>
<dbReference type="Pfam" id="PF02203">
    <property type="entry name" value="TarH"/>
    <property type="match status" value="1"/>
</dbReference>
<dbReference type="InterPro" id="IPR003660">
    <property type="entry name" value="HAMP_dom"/>
</dbReference>
<dbReference type="GO" id="GO:0004888">
    <property type="term" value="F:transmembrane signaling receptor activity"/>
    <property type="evidence" value="ECO:0007669"/>
    <property type="project" value="InterPro"/>
</dbReference>
<dbReference type="CDD" id="cd06225">
    <property type="entry name" value="HAMP"/>
    <property type="match status" value="1"/>
</dbReference>
<evidence type="ECO:0000313" key="17">
    <source>
        <dbReference type="Proteomes" id="UP000288587"/>
    </source>
</evidence>
<dbReference type="CDD" id="cd11386">
    <property type="entry name" value="MCP_signal"/>
    <property type="match status" value="1"/>
</dbReference>
<organism evidence="16 17">
    <name type="scientific">Inhella crocodyli</name>
    <dbReference type="NCBI Taxonomy" id="2499851"/>
    <lineage>
        <taxon>Bacteria</taxon>
        <taxon>Pseudomonadati</taxon>
        <taxon>Pseudomonadota</taxon>
        <taxon>Betaproteobacteria</taxon>
        <taxon>Burkholderiales</taxon>
        <taxon>Sphaerotilaceae</taxon>
        <taxon>Inhella</taxon>
    </lineage>
</organism>
<evidence type="ECO:0000259" key="15">
    <source>
        <dbReference type="PROSITE" id="PS50885"/>
    </source>
</evidence>
<comment type="similarity">
    <text evidence="10">Belongs to the methyl-accepting chemotaxis (MCP) protein family.</text>
</comment>
<evidence type="ECO:0000256" key="11">
    <source>
        <dbReference type="PROSITE-ProRule" id="PRU00284"/>
    </source>
</evidence>
<evidence type="ECO:0000313" key="16">
    <source>
        <dbReference type="EMBL" id="RVT86024.1"/>
    </source>
</evidence>
<dbReference type="InterPro" id="IPR004089">
    <property type="entry name" value="MCPsignal_dom"/>
</dbReference>
<dbReference type="InterPro" id="IPR051310">
    <property type="entry name" value="MCP_chemotaxis"/>
</dbReference>
<comment type="subcellular location">
    <subcellularLocation>
        <location evidence="1">Cell inner membrane</location>
        <topology evidence="1">Multi-pass membrane protein</topology>
    </subcellularLocation>
</comment>
<evidence type="ECO:0000256" key="12">
    <source>
        <dbReference type="SAM" id="Coils"/>
    </source>
</evidence>
<dbReference type="PANTHER" id="PTHR43531">
    <property type="entry name" value="PROTEIN ICFG"/>
    <property type="match status" value="1"/>
</dbReference>
<protein>
    <submittedName>
        <fullName evidence="16">HAMP domain-containing protein</fullName>
    </submittedName>
</protein>
<keyword evidence="2" id="KW-1003">Cell membrane</keyword>
<dbReference type="PROSITE" id="PS50885">
    <property type="entry name" value="HAMP"/>
    <property type="match status" value="1"/>
</dbReference>
<dbReference type="GO" id="GO:0007165">
    <property type="term" value="P:signal transduction"/>
    <property type="evidence" value="ECO:0007669"/>
    <property type="project" value="UniProtKB-KW"/>
</dbReference>